<keyword evidence="8" id="KW-0067">ATP-binding</keyword>
<dbReference type="InterPro" id="IPR044140">
    <property type="entry name" value="ProRS_anticodon_short"/>
</dbReference>
<keyword evidence="10" id="KW-0030">Aminoacyl-tRNA synthetase</keyword>
<dbReference type="GO" id="GO:0005524">
    <property type="term" value="F:ATP binding"/>
    <property type="evidence" value="ECO:0007669"/>
    <property type="project" value="UniProtKB-KW"/>
</dbReference>
<dbReference type="Gene3D" id="3.30.930.10">
    <property type="entry name" value="Bira Bifunctional Protein, Domain 2"/>
    <property type="match status" value="1"/>
</dbReference>
<gene>
    <name evidence="14" type="primary">proS</name>
    <name evidence="14" type="ORF">COS76_04540</name>
</gene>
<evidence type="ECO:0000313" key="14">
    <source>
        <dbReference type="EMBL" id="PIU74737.1"/>
    </source>
</evidence>
<evidence type="ECO:0000256" key="1">
    <source>
        <dbReference type="ARBA" id="ARBA00004496"/>
    </source>
</evidence>
<dbReference type="InterPro" id="IPR004500">
    <property type="entry name" value="Pro-tRNA-synth_IIa_bac-type"/>
</dbReference>
<dbReference type="Gene3D" id="3.40.50.800">
    <property type="entry name" value="Anticodon-binding domain"/>
    <property type="match status" value="1"/>
</dbReference>
<dbReference type="GO" id="GO:0004827">
    <property type="term" value="F:proline-tRNA ligase activity"/>
    <property type="evidence" value="ECO:0007669"/>
    <property type="project" value="UniProtKB-UniRule"/>
</dbReference>
<comment type="subunit">
    <text evidence="2">Homodimer.</text>
</comment>
<evidence type="ECO:0000256" key="5">
    <source>
        <dbReference type="ARBA" id="ARBA00022490"/>
    </source>
</evidence>
<evidence type="ECO:0000256" key="3">
    <source>
        <dbReference type="ARBA" id="ARBA00012831"/>
    </source>
</evidence>
<evidence type="ECO:0000256" key="8">
    <source>
        <dbReference type="ARBA" id="ARBA00022840"/>
    </source>
</evidence>
<evidence type="ECO:0000313" key="15">
    <source>
        <dbReference type="Proteomes" id="UP000228775"/>
    </source>
</evidence>
<dbReference type="Pfam" id="PF03129">
    <property type="entry name" value="HGTP_anticodon"/>
    <property type="match status" value="1"/>
</dbReference>
<dbReference type="InterPro" id="IPR033730">
    <property type="entry name" value="ProRS_core_prok"/>
</dbReference>
<dbReference type="Proteomes" id="UP000228775">
    <property type="component" value="Unassembled WGS sequence"/>
</dbReference>
<comment type="catalytic activity">
    <reaction evidence="11">
        <text>tRNA(Pro) + L-proline + ATP = L-prolyl-tRNA(Pro) + AMP + diphosphate</text>
        <dbReference type="Rhea" id="RHEA:14305"/>
        <dbReference type="Rhea" id="RHEA-COMP:9700"/>
        <dbReference type="Rhea" id="RHEA-COMP:9702"/>
        <dbReference type="ChEBI" id="CHEBI:30616"/>
        <dbReference type="ChEBI" id="CHEBI:33019"/>
        <dbReference type="ChEBI" id="CHEBI:60039"/>
        <dbReference type="ChEBI" id="CHEBI:78442"/>
        <dbReference type="ChEBI" id="CHEBI:78532"/>
        <dbReference type="ChEBI" id="CHEBI:456215"/>
        <dbReference type="EC" id="6.1.1.15"/>
    </reaction>
</comment>
<evidence type="ECO:0000256" key="12">
    <source>
        <dbReference type="NCBIfam" id="TIGR00409"/>
    </source>
</evidence>
<dbReference type="InterPro" id="IPR036621">
    <property type="entry name" value="Anticodon-bd_dom_sf"/>
</dbReference>
<evidence type="ECO:0000256" key="4">
    <source>
        <dbReference type="ARBA" id="ARBA00019110"/>
    </source>
</evidence>
<sequence length="412" mass="47228">MLQSQLFAKTKKEHIAEAETISHQLLLRGDFINQELSGVYSFLPLGWRVHRKIENIIRQELNKINAQEISMSVLQPRNLWQETGRWDTIDPPLFKFKDRHHKELALGPTHEEMITDLVRKRLRSYQDFPLYLYQIQDKFRNEMRATNGLLRTREFFMMDLYSFHTTKADLNDYYKKVIGAYQNICQRCGLEFVMTEASSGTIGGSESCEFMAIADSGEDRILVCEKCQLAMNTELGEAKTCKHCDAKLTEKRSIEIGHVFKLGTKYSTVMNAVFADEKGEAQLIEMGCYGIGLGRLMATVVEASHDDRGIIWPKEIAPFDAHLLALFGKNSDSLDIKQKCDTVYQELQEAGIDVLYDDRQNISAGAKFAEADLIGIPVRLVVSEKTGDRIEFKKRDQQKTELITINELMKKF</sequence>
<comment type="caution">
    <text evidence="14">The sequence shown here is derived from an EMBL/GenBank/DDBJ whole genome shotgun (WGS) entry which is preliminary data.</text>
</comment>
<evidence type="ECO:0000256" key="6">
    <source>
        <dbReference type="ARBA" id="ARBA00022598"/>
    </source>
</evidence>
<dbReference type="EMBL" id="PEVY01000096">
    <property type="protein sequence ID" value="PIU74737.1"/>
    <property type="molecule type" value="Genomic_DNA"/>
</dbReference>
<dbReference type="CDD" id="cd00779">
    <property type="entry name" value="ProRS_core_prok"/>
    <property type="match status" value="1"/>
</dbReference>
<dbReference type="EC" id="6.1.1.15" evidence="3 12"/>
<reference evidence="15" key="1">
    <citation type="submission" date="2017-09" db="EMBL/GenBank/DDBJ databases">
        <title>Depth-based differentiation of microbial function through sediment-hosted aquifers and enrichment of novel symbionts in the deep terrestrial subsurface.</title>
        <authorList>
            <person name="Probst A.J."/>
            <person name="Ladd B."/>
            <person name="Jarett J.K."/>
            <person name="Geller-Mcgrath D.E."/>
            <person name="Sieber C.M.K."/>
            <person name="Emerson J.B."/>
            <person name="Anantharaman K."/>
            <person name="Thomas B.C."/>
            <person name="Malmstrom R."/>
            <person name="Stieglmeier M."/>
            <person name="Klingl A."/>
            <person name="Woyke T."/>
            <person name="Ryan C.M."/>
            <person name="Banfield J.F."/>
        </authorList>
    </citation>
    <scope>NUCLEOTIDE SEQUENCE [LARGE SCALE GENOMIC DNA]</scope>
</reference>
<name>A0A2M7AVT9_9BACT</name>
<evidence type="ECO:0000256" key="2">
    <source>
        <dbReference type="ARBA" id="ARBA00011738"/>
    </source>
</evidence>
<dbReference type="PANTHER" id="PTHR42753">
    <property type="entry name" value="MITOCHONDRIAL RIBOSOME PROTEIN L39/PROLYL-TRNA LIGASE FAMILY MEMBER"/>
    <property type="match status" value="1"/>
</dbReference>
<evidence type="ECO:0000256" key="9">
    <source>
        <dbReference type="ARBA" id="ARBA00022917"/>
    </source>
</evidence>
<evidence type="ECO:0000259" key="13">
    <source>
        <dbReference type="PROSITE" id="PS50862"/>
    </source>
</evidence>
<dbReference type="GO" id="GO:0006433">
    <property type="term" value="P:prolyl-tRNA aminoacylation"/>
    <property type="evidence" value="ECO:0007669"/>
    <property type="project" value="UniProtKB-UniRule"/>
</dbReference>
<dbReference type="SUPFAM" id="SSF55681">
    <property type="entry name" value="Class II aaRS and biotin synthetases"/>
    <property type="match status" value="1"/>
</dbReference>
<evidence type="ECO:0000256" key="11">
    <source>
        <dbReference type="ARBA" id="ARBA00047671"/>
    </source>
</evidence>
<dbReference type="Pfam" id="PF00587">
    <property type="entry name" value="tRNA-synt_2b"/>
    <property type="match status" value="1"/>
</dbReference>
<dbReference type="InterPro" id="IPR045864">
    <property type="entry name" value="aa-tRNA-synth_II/BPL/LPL"/>
</dbReference>
<keyword evidence="6 14" id="KW-0436">Ligase</keyword>
<dbReference type="InterPro" id="IPR004154">
    <property type="entry name" value="Anticodon-bd"/>
</dbReference>
<dbReference type="GO" id="GO:0005829">
    <property type="term" value="C:cytosol"/>
    <property type="evidence" value="ECO:0007669"/>
    <property type="project" value="TreeGrafter"/>
</dbReference>
<keyword evidence="9" id="KW-0648">Protein biosynthesis</keyword>
<evidence type="ECO:0000256" key="7">
    <source>
        <dbReference type="ARBA" id="ARBA00022741"/>
    </source>
</evidence>
<proteinExistence type="predicted"/>
<dbReference type="PRINTS" id="PR01046">
    <property type="entry name" value="TRNASYNTHPRO"/>
</dbReference>
<feature type="domain" description="Aminoacyl-transfer RNA synthetases class-II family profile" evidence="13">
    <location>
        <begin position="38"/>
        <end position="313"/>
    </location>
</feature>
<dbReference type="SUPFAM" id="SSF52954">
    <property type="entry name" value="Class II aaRS ABD-related"/>
    <property type="match status" value="1"/>
</dbReference>
<dbReference type="InterPro" id="IPR006195">
    <property type="entry name" value="aa-tRNA-synth_II"/>
</dbReference>
<protein>
    <recommendedName>
        <fullName evidence="4 12">Proline--tRNA ligase</fullName>
        <ecNumber evidence="3 12">6.1.1.15</ecNumber>
    </recommendedName>
</protein>
<accession>A0A2M7AVT9</accession>
<dbReference type="NCBIfam" id="TIGR00409">
    <property type="entry name" value="proS_fam_II"/>
    <property type="match status" value="1"/>
</dbReference>
<dbReference type="PROSITE" id="PS50862">
    <property type="entry name" value="AA_TRNA_LIGASE_II"/>
    <property type="match status" value="1"/>
</dbReference>
<dbReference type="AlphaFoldDB" id="A0A2M7AVT9"/>
<dbReference type="InterPro" id="IPR050062">
    <property type="entry name" value="Pro-tRNA_synthetase"/>
</dbReference>
<dbReference type="InterPro" id="IPR002314">
    <property type="entry name" value="aa-tRNA-synt_IIb"/>
</dbReference>
<evidence type="ECO:0000256" key="10">
    <source>
        <dbReference type="ARBA" id="ARBA00023146"/>
    </source>
</evidence>
<dbReference type="InterPro" id="IPR002316">
    <property type="entry name" value="Pro-tRNA-ligase_IIa"/>
</dbReference>
<comment type="subcellular location">
    <subcellularLocation>
        <location evidence="1">Cytoplasm</location>
    </subcellularLocation>
</comment>
<dbReference type="CDD" id="cd00861">
    <property type="entry name" value="ProRS_anticodon_short"/>
    <property type="match status" value="1"/>
</dbReference>
<keyword evidence="7" id="KW-0547">Nucleotide-binding</keyword>
<keyword evidence="5" id="KW-0963">Cytoplasm</keyword>
<dbReference type="PANTHER" id="PTHR42753:SF2">
    <property type="entry name" value="PROLINE--TRNA LIGASE"/>
    <property type="match status" value="1"/>
</dbReference>
<organism evidence="14 15">
    <name type="scientific">Candidatus Portnoybacteria bacterium CG06_land_8_20_14_3_00_39_12</name>
    <dbReference type="NCBI Taxonomy" id="1974809"/>
    <lineage>
        <taxon>Bacteria</taxon>
        <taxon>Candidatus Portnoyibacteriota</taxon>
    </lineage>
</organism>